<evidence type="ECO:0000313" key="2">
    <source>
        <dbReference type="Proteomes" id="UP000766609"/>
    </source>
</evidence>
<dbReference type="Proteomes" id="UP000766609">
    <property type="component" value="Unassembled WGS sequence"/>
</dbReference>
<name>A0ABS7N3N9_9BACT</name>
<sequence length="59" mass="6511">MTRKAARVIFSSKTETNAQVLRLAPKRAVSRSLFAVQACLAGRQIRRPARPAGGLKLYK</sequence>
<organism evidence="1 2">
    <name type="scientific">Algoriphagus marincola</name>
    <dbReference type="NCBI Taxonomy" id="264027"/>
    <lineage>
        <taxon>Bacteria</taxon>
        <taxon>Pseudomonadati</taxon>
        <taxon>Bacteroidota</taxon>
        <taxon>Cytophagia</taxon>
        <taxon>Cytophagales</taxon>
        <taxon>Cyclobacteriaceae</taxon>
        <taxon>Algoriphagus</taxon>
    </lineage>
</organism>
<gene>
    <name evidence="1" type="ORF">KUV23_06605</name>
</gene>
<dbReference type="RefSeq" id="WP_222583522.1">
    <property type="nucleotide sequence ID" value="NZ_JAHVHP010000001.1"/>
</dbReference>
<proteinExistence type="predicted"/>
<comment type="caution">
    <text evidence="1">The sequence shown here is derived from an EMBL/GenBank/DDBJ whole genome shotgun (WGS) entry which is preliminary data.</text>
</comment>
<keyword evidence="2" id="KW-1185">Reference proteome</keyword>
<evidence type="ECO:0000313" key="1">
    <source>
        <dbReference type="EMBL" id="MBY5950635.1"/>
    </source>
</evidence>
<dbReference type="EMBL" id="JAHVHP010000001">
    <property type="protein sequence ID" value="MBY5950635.1"/>
    <property type="molecule type" value="Genomic_DNA"/>
</dbReference>
<reference evidence="1 2" key="1">
    <citation type="submission" date="2021-06" db="EMBL/GenBank/DDBJ databases">
        <title>44 bacteria genomes isolated from Dapeng, Shenzhen.</title>
        <authorList>
            <person name="Zheng W."/>
            <person name="Yu S."/>
            <person name="Huang Y."/>
        </authorList>
    </citation>
    <scope>NUCLEOTIDE SEQUENCE [LARGE SCALE GENOMIC DNA]</scope>
    <source>
        <strain evidence="1 2">DP5N14-6</strain>
    </source>
</reference>
<accession>A0ABS7N3N9</accession>
<protein>
    <submittedName>
        <fullName evidence="1">Uncharacterized protein</fullName>
    </submittedName>
</protein>